<evidence type="ECO:0000256" key="1">
    <source>
        <dbReference type="ARBA" id="ARBA00002195"/>
    </source>
</evidence>
<reference evidence="5" key="1">
    <citation type="journal article" date="2009" name="Rice">
        <title>De Novo Next Generation Sequencing of Plant Genomes.</title>
        <authorList>
            <person name="Rounsley S."/>
            <person name="Marri P.R."/>
            <person name="Yu Y."/>
            <person name="He R."/>
            <person name="Sisneros N."/>
            <person name="Goicoechea J.L."/>
            <person name="Lee S.J."/>
            <person name="Angelova A."/>
            <person name="Kudrna D."/>
            <person name="Luo M."/>
            <person name="Affourtit J."/>
            <person name="Desany B."/>
            <person name="Knight J."/>
            <person name="Niazi F."/>
            <person name="Egholm M."/>
            <person name="Wing R.A."/>
        </authorList>
    </citation>
    <scope>NUCLEOTIDE SEQUENCE [LARGE SCALE GENOMIC DNA]</scope>
    <source>
        <strain evidence="5">cv. IRGC 105608</strain>
    </source>
</reference>
<dbReference type="Gramene" id="OBART01G15140.1">
    <property type="protein sequence ID" value="OBART01G15140.1"/>
    <property type="gene ID" value="OBART01G15140"/>
</dbReference>
<dbReference type="EnsemblPlants" id="OBART01G15140.1">
    <property type="protein sequence ID" value="OBART01G15140.1"/>
    <property type="gene ID" value="OBART01G15140"/>
</dbReference>
<reference evidence="5" key="2">
    <citation type="submission" date="2015-03" db="UniProtKB">
        <authorList>
            <consortium name="EnsemblPlants"/>
        </authorList>
    </citation>
    <scope>IDENTIFICATION</scope>
</reference>
<evidence type="ECO:0000256" key="3">
    <source>
        <dbReference type="ARBA" id="ARBA00030238"/>
    </source>
</evidence>
<evidence type="ECO:0000256" key="4">
    <source>
        <dbReference type="SAM" id="MobiDB-lite"/>
    </source>
</evidence>
<dbReference type="AlphaFoldDB" id="A0A0D3ENN5"/>
<dbReference type="SUPFAM" id="SSF51445">
    <property type="entry name" value="(Trans)glycosidases"/>
    <property type="match status" value="1"/>
</dbReference>
<evidence type="ECO:0000313" key="5">
    <source>
        <dbReference type="EnsemblPlants" id="OBART01G15140.1"/>
    </source>
</evidence>
<feature type="region of interest" description="Disordered" evidence="4">
    <location>
        <begin position="1"/>
        <end position="123"/>
    </location>
</feature>
<sequence length="230" mass="25314">MAPATRTPAPTSPPRRTSTTSTSASSGSSSAGSTGSRWTSASTRGASTSPRATPPTWQRSTSMPPSRASPWPRYGRRWRTAGTASRTRTRTRTGRSWSTGSIVSAAPTAMPRRSTSPPRASSTSPWRAIELWRLRGEDGKAPGMIGWWPAKATTFVDNHNTGSTQHLWPFPSDKVMQGYAYILTHPGNPCIFYDHFFDWGLKDEIERLVSIRNRQGIHPARGRCCWLLPS</sequence>
<comment type="function">
    <text evidence="1">Important for breakdown of endosperm starch during germination.</text>
</comment>
<dbReference type="InterPro" id="IPR017853">
    <property type="entry name" value="GH"/>
</dbReference>
<evidence type="ECO:0000256" key="2">
    <source>
        <dbReference type="ARBA" id="ARBA00008061"/>
    </source>
</evidence>
<keyword evidence="6" id="KW-1185">Reference proteome</keyword>
<feature type="compositionally biased region" description="Polar residues" evidence="4">
    <location>
        <begin position="46"/>
        <end position="64"/>
    </location>
</feature>
<accession>A0A0D3ENN5</accession>
<protein>
    <recommendedName>
        <fullName evidence="3">1,4-alpha-D-glucan glucanohydrolase</fullName>
    </recommendedName>
</protein>
<dbReference type="Proteomes" id="UP000026960">
    <property type="component" value="Chromosome 1"/>
</dbReference>
<evidence type="ECO:0000313" key="6">
    <source>
        <dbReference type="Proteomes" id="UP000026960"/>
    </source>
</evidence>
<organism evidence="5">
    <name type="scientific">Oryza barthii</name>
    <dbReference type="NCBI Taxonomy" id="65489"/>
    <lineage>
        <taxon>Eukaryota</taxon>
        <taxon>Viridiplantae</taxon>
        <taxon>Streptophyta</taxon>
        <taxon>Embryophyta</taxon>
        <taxon>Tracheophyta</taxon>
        <taxon>Spermatophyta</taxon>
        <taxon>Magnoliopsida</taxon>
        <taxon>Liliopsida</taxon>
        <taxon>Poales</taxon>
        <taxon>Poaceae</taxon>
        <taxon>BOP clade</taxon>
        <taxon>Oryzoideae</taxon>
        <taxon>Oryzeae</taxon>
        <taxon>Oryzinae</taxon>
        <taxon>Oryza</taxon>
    </lineage>
</organism>
<dbReference type="Gene3D" id="3.20.20.80">
    <property type="entry name" value="Glycosidases"/>
    <property type="match status" value="1"/>
</dbReference>
<dbReference type="eggNOG" id="KOG0471">
    <property type="taxonomic scope" value="Eukaryota"/>
</dbReference>
<feature type="compositionally biased region" description="Low complexity" evidence="4">
    <location>
        <begin position="1"/>
        <end position="45"/>
    </location>
</feature>
<dbReference type="STRING" id="65489.A0A0D3ENN5"/>
<comment type="similarity">
    <text evidence="2">Belongs to the glycosyl hydrolase 13 family.</text>
</comment>
<name>A0A0D3ENN5_9ORYZ</name>
<proteinExistence type="inferred from homology"/>
<dbReference type="PaxDb" id="65489-OBART01G15140.1"/>
<feature type="compositionally biased region" description="Low complexity" evidence="4">
    <location>
        <begin position="94"/>
        <end position="123"/>
    </location>
</feature>
<dbReference type="HOGENOM" id="CLU_1206394_0_0_1"/>
<dbReference type="PANTHER" id="PTHR43447">
    <property type="entry name" value="ALPHA-AMYLASE"/>
    <property type="match status" value="1"/>
</dbReference>